<protein>
    <submittedName>
        <fullName evidence="1">Uncharacterized protein</fullName>
    </submittedName>
</protein>
<dbReference type="EMBL" id="AP017457">
    <property type="protein sequence ID" value="BAU99581.1"/>
    <property type="molecule type" value="Genomic_DNA"/>
</dbReference>
<evidence type="ECO:0000313" key="1">
    <source>
        <dbReference type="EMBL" id="BAU99581.1"/>
    </source>
</evidence>
<dbReference type="KEGG" id="amin:AUMI_110390"/>
<name>A0A173LYI6_9MICO</name>
<reference evidence="1 2" key="1">
    <citation type="journal article" date="2016" name="Genome Announc.">
        <title>Complete Genome Sequence of Aurantimicrobium minutum Type Strain KNCT, a Planktonic Ultramicrobacterium Isolated from River Water.</title>
        <authorList>
            <person name="Nakai R."/>
            <person name="Fujisawa T."/>
            <person name="Nakamura Y."/>
            <person name="Nishide H."/>
            <person name="Uchiyama I."/>
            <person name="Baba T."/>
            <person name="Toyoda A."/>
            <person name="Fujiyama A."/>
            <person name="Naganuma T."/>
            <person name="Niki H."/>
        </authorList>
    </citation>
    <scope>NUCLEOTIDE SEQUENCE [LARGE SCALE GENOMIC DNA]</scope>
    <source>
        <strain evidence="1 2">KNC</strain>
    </source>
</reference>
<accession>A0A173LYI6</accession>
<dbReference type="AlphaFoldDB" id="A0A173LYI6"/>
<proteinExistence type="predicted"/>
<dbReference type="Proteomes" id="UP000243847">
    <property type="component" value="Chromosome sequence1"/>
</dbReference>
<sequence>MQVGELCVQSCDLGLNAGYGLLGLGARGTDSIAVDVKHRHGFSSWMFVMERAHPIPKHEGECCGPDALWC</sequence>
<organism evidence="1 2">
    <name type="scientific">Aurantimicrobium minutum</name>
    <dbReference type="NCBI Taxonomy" id="708131"/>
    <lineage>
        <taxon>Bacteria</taxon>
        <taxon>Bacillati</taxon>
        <taxon>Actinomycetota</taxon>
        <taxon>Actinomycetes</taxon>
        <taxon>Micrococcales</taxon>
        <taxon>Microbacteriaceae</taxon>
        <taxon>Aurantimicrobium</taxon>
    </lineage>
</organism>
<evidence type="ECO:0000313" key="2">
    <source>
        <dbReference type="Proteomes" id="UP000243847"/>
    </source>
</evidence>
<gene>
    <name evidence="1" type="ORF">AUMI_110390</name>
</gene>